<dbReference type="Proteomes" id="UP000554235">
    <property type="component" value="Unassembled WGS sequence"/>
</dbReference>
<dbReference type="OrthoDB" id="4889313at2759"/>
<comment type="caution">
    <text evidence="1">The sequence shown here is derived from an EMBL/GenBank/DDBJ whole genome shotgun (WGS) entry which is preliminary data.</text>
</comment>
<dbReference type="EMBL" id="JAADYS010000235">
    <property type="protein sequence ID" value="KAF4471248.1"/>
    <property type="molecule type" value="Genomic_DNA"/>
</dbReference>
<sequence length="381" mass="43284">MPPAPAELEEWWLIDGYEVLVRLVDDNGGEIDPRQCGFAQDIRRKLLAFDNDHALEAKIREGLSRIRATKTTSSETLPSKCLADLCRDIFRRPEDGGINHDRVMDGLGYLDAMEVHRLRLVEAAQEANQNEPQEDHRHQLLEELHRAASAHYRPMHASFRTYVLIEEFTRDVGQRKERLHIMARVNALFPPVVLLEDIDDVDPTPHSPGLRDSIRFSIFEHLMSENPFSPQQQQVIKMKLLGWCGIPEYPKVREALVRYSEECKKLGDICSTILSARQLKSANNILENGFPVNSSCADTSLTINSPLGLPEVPNPTLNDASIPRLLLTSATPNETDEDISYPYDLSRPEYFLHPLMRDSDRWLRSGTFDSLRPEGPSIGDL</sequence>
<organism evidence="1 2">
    <name type="scientific">Fusarium albosuccineum</name>
    <dbReference type="NCBI Taxonomy" id="1237068"/>
    <lineage>
        <taxon>Eukaryota</taxon>
        <taxon>Fungi</taxon>
        <taxon>Dikarya</taxon>
        <taxon>Ascomycota</taxon>
        <taxon>Pezizomycotina</taxon>
        <taxon>Sordariomycetes</taxon>
        <taxon>Hypocreomycetidae</taxon>
        <taxon>Hypocreales</taxon>
        <taxon>Nectriaceae</taxon>
        <taxon>Fusarium</taxon>
        <taxon>Fusarium decemcellulare species complex</taxon>
    </lineage>
</organism>
<keyword evidence="2" id="KW-1185">Reference proteome</keyword>
<dbReference type="AlphaFoldDB" id="A0A8H4LNA3"/>
<proteinExistence type="predicted"/>
<name>A0A8H4LNA3_9HYPO</name>
<protein>
    <submittedName>
        <fullName evidence="1">Uncharacterized protein</fullName>
    </submittedName>
</protein>
<accession>A0A8H4LNA3</accession>
<reference evidence="1 2" key="1">
    <citation type="submission" date="2020-01" db="EMBL/GenBank/DDBJ databases">
        <title>Identification and distribution of gene clusters putatively required for synthesis of sphingolipid metabolism inhibitors in phylogenetically diverse species of the filamentous fungus Fusarium.</title>
        <authorList>
            <person name="Kim H.-S."/>
            <person name="Busman M."/>
            <person name="Brown D.W."/>
            <person name="Divon H."/>
            <person name="Uhlig S."/>
            <person name="Proctor R.H."/>
        </authorList>
    </citation>
    <scope>NUCLEOTIDE SEQUENCE [LARGE SCALE GENOMIC DNA]</scope>
    <source>
        <strain evidence="1 2">NRRL 20459</strain>
    </source>
</reference>
<evidence type="ECO:0000313" key="2">
    <source>
        <dbReference type="Proteomes" id="UP000554235"/>
    </source>
</evidence>
<evidence type="ECO:0000313" key="1">
    <source>
        <dbReference type="EMBL" id="KAF4471248.1"/>
    </source>
</evidence>
<gene>
    <name evidence="1" type="ORF">FALBO_1834</name>
</gene>